<keyword evidence="5 12" id="KW-0812">Transmembrane</keyword>
<dbReference type="Ensembl" id="ENSCJAT00000141981.1">
    <property type="protein sequence ID" value="ENSCJAP00000082952.1"/>
    <property type="gene ID" value="ENSCJAG00000083736.1"/>
</dbReference>
<evidence type="ECO:0000256" key="12">
    <source>
        <dbReference type="RuleBase" id="RU003857"/>
    </source>
</evidence>
<dbReference type="InterPro" id="IPR013099">
    <property type="entry name" value="K_chnl_dom"/>
</dbReference>
<feature type="region of interest" description="Disordered" evidence="13">
    <location>
        <begin position="261"/>
        <end position="288"/>
    </location>
</feature>
<keyword evidence="15" id="KW-0732">Signal</keyword>
<dbReference type="InterPro" id="IPR008073">
    <property type="entry name" value="TASK5"/>
</dbReference>
<dbReference type="Pfam" id="PF07885">
    <property type="entry name" value="Ion_trans_2"/>
    <property type="match status" value="1"/>
</dbReference>
<keyword evidence="8 14" id="KW-1133">Transmembrane helix</keyword>
<name>A0A8I3WCK8_CALJA</name>
<proteinExistence type="inferred from homology"/>
<evidence type="ECO:0000256" key="15">
    <source>
        <dbReference type="SAM" id="SignalP"/>
    </source>
</evidence>
<keyword evidence="10 14" id="KW-0472">Membrane</keyword>
<evidence type="ECO:0000313" key="17">
    <source>
        <dbReference type="Ensembl" id="ENSCJAP00000082952.1"/>
    </source>
</evidence>
<protein>
    <submittedName>
        <fullName evidence="17">Potassium two pore domain channel subfamily K member 15</fullName>
    </submittedName>
</protein>
<evidence type="ECO:0000256" key="6">
    <source>
        <dbReference type="ARBA" id="ARBA00022826"/>
    </source>
</evidence>
<feature type="region of interest" description="Disordered" evidence="13">
    <location>
        <begin position="302"/>
        <end position="358"/>
    </location>
</feature>
<keyword evidence="6" id="KW-0631">Potassium channel</keyword>
<comment type="similarity">
    <text evidence="2 12">Belongs to the two pore domain potassium channel (TC 1.A.1.8) family.</text>
</comment>
<dbReference type="InterPro" id="IPR003280">
    <property type="entry name" value="2pore_dom_K_chnl"/>
</dbReference>
<gene>
    <name evidence="17" type="primary">KCNK15</name>
</gene>
<evidence type="ECO:0000256" key="4">
    <source>
        <dbReference type="ARBA" id="ARBA00022538"/>
    </source>
</evidence>
<dbReference type="GO" id="GO:0030322">
    <property type="term" value="P:stabilization of membrane potential"/>
    <property type="evidence" value="ECO:0007669"/>
    <property type="project" value="TreeGrafter"/>
</dbReference>
<keyword evidence="9 12" id="KW-0406">Ion transport</keyword>
<dbReference type="PRINTS" id="PR01095">
    <property type="entry name" value="TASKCHANNEL"/>
</dbReference>
<reference evidence="17" key="3">
    <citation type="submission" date="2025-09" db="UniProtKB">
        <authorList>
            <consortium name="Ensembl"/>
        </authorList>
    </citation>
    <scope>IDENTIFICATION</scope>
</reference>
<organism evidence="17 18">
    <name type="scientific">Callithrix jacchus</name>
    <name type="common">White-tufted-ear marmoset</name>
    <name type="synonym">Simia Jacchus</name>
    <dbReference type="NCBI Taxonomy" id="9483"/>
    <lineage>
        <taxon>Eukaryota</taxon>
        <taxon>Metazoa</taxon>
        <taxon>Chordata</taxon>
        <taxon>Craniata</taxon>
        <taxon>Vertebrata</taxon>
        <taxon>Euteleostomi</taxon>
        <taxon>Mammalia</taxon>
        <taxon>Eutheria</taxon>
        <taxon>Euarchontoglires</taxon>
        <taxon>Primates</taxon>
        <taxon>Haplorrhini</taxon>
        <taxon>Platyrrhini</taxon>
        <taxon>Cebidae</taxon>
        <taxon>Callitrichinae</taxon>
        <taxon>Callithrix</taxon>
        <taxon>Callithrix</taxon>
    </lineage>
</organism>
<dbReference type="AlphaFoldDB" id="A0A8I3WCK8"/>
<evidence type="ECO:0000256" key="5">
    <source>
        <dbReference type="ARBA" id="ARBA00022692"/>
    </source>
</evidence>
<dbReference type="PANTHER" id="PTHR11003">
    <property type="entry name" value="POTASSIUM CHANNEL, SUBFAMILY K"/>
    <property type="match status" value="1"/>
</dbReference>
<dbReference type="GO" id="GO:0005886">
    <property type="term" value="C:plasma membrane"/>
    <property type="evidence" value="ECO:0007669"/>
    <property type="project" value="TreeGrafter"/>
</dbReference>
<keyword evidence="4" id="KW-0633">Potassium transport</keyword>
<evidence type="ECO:0000256" key="7">
    <source>
        <dbReference type="ARBA" id="ARBA00022958"/>
    </source>
</evidence>
<keyword evidence="7" id="KW-0630">Potassium</keyword>
<keyword evidence="18" id="KW-1185">Reference proteome</keyword>
<evidence type="ECO:0000256" key="13">
    <source>
        <dbReference type="SAM" id="MobiDB-lite"/>
    </source>
</evidence>
<dbReference type="SUPFAM" id="SSF81324">
    <property type="entry name" value="Voltage-gated potassium channels"/>
    <property type="match status" value="1"/>
</dbReference>
<dbReference type="InterPro" id="IPR003092">
    <property type="entry name" value="2pore_dom_K_chnl_TASK"/>
</dbReference>
<evidence type="ECO:0000256" key="2">
    <source>
        <dbReference type="ARBA" id="ARBA00006666"/>
    </source>
</evidence>
<accession>A0A8I3WCK8</accession>
<dbReference type="PANTHER" id="PTHR11003:SF18">
    <property type="entry name" value="POTASSIUM CHANNEL SUBFAMILY K MEMBER 15"/>
    <property type="match status" value="1"/>
</dbReference>
<reference evidence="17" key="2">
    <citation type="submission" date="2025-08" db="UniProtKB">
        <authorList>
            <consortium name="Ensembl"/>
        </authorList>
    </citation>
    <scope>IDENTIFICATION</scope>
</reference>
<dbReference type="GO" id="GO:0015271">
    <property type="term" value="F:outward rectifier potassium channel activity"/>
    <property type="evidence" value="ECO:0007669"/>
    <property type="project" value="TreeGrafter"/>
</dbReference>
<feature type="chain" id="PRO_5035296958" evidence="15">
    <location>
        <begin position="24"/>
        <end position="358"/>
    </location>
</feature>
<feature type="transmembrane region" description="Helical" evidence="14">
    <location>
        <begin position="77"/>
        <end position="95"/>
    </location>
</feature>
<keyword evidence="11 12" id="KW-0407">Ion channel</keyword>
<evidence type="ECO:0000256" key="3">
    <source>
        <dbReference type="ARBA" id="ARBA00022448"/>
    </source>
</evidence>
<keyword evidence="3 12" id="KW-0813">Transport</keyword>
<comment type="subcellular location">
    <subcellularLocation>
        <location evidence="1">Membrane</location>
        <topology evidence="1">Multi-pass membrane protein</topology>
    </subcellularLocation>
</comment>
<evidence type="ECO:0000256" key="11">
    <source>
        <dbReference type="ARBA" id="ARBA00023303"/>
    </source>
</evidence>
<dbReference type="PRINTS" id="PR01690">
    <property type="entry name" value="TASK5CHANNEL"/>
</dbReference>
<feature type="domain" description="Potassium channel" evidence="16">
    <location>
        <begin position="75"/>
        <end position="131"/>
    </location>
</feature>
<evidence type="ECO:0000256" key="1">
    <source>
        <dbReference type="ARBA" id="ARBA00004141"/>
    </source>
</evidence>
<dbReference type="GO" id="GO:0022841">
    <property type="term" value="F:potassium ion leak channel activity"/>
    <property type="evidence" value="ECO:0007669"/>
    <property type="project" value="TreeGrafter"/>
</dbReference>
<evidence type="ECO:0000256" key="14">
    <source>
        <dbReference type="SAM" id="Phobius"/>
    </source>
</evidence>
<dbReference type="GeneTree" id="ENSGT00940000160902"/>
<dbReference type="PRINTS" id="PR01333">
    <property type="entry name" value="2POREKCHANEL"/>
</dbReference>
<evidence type="ECO:0000259" key="16">
    <source>
        <dbReference type="Pfam" id="PF07885"/>
    </source>
</evidence>
<sequence>MRRPSVRAAGLVLCTLCYRLVGAAVFDALESKAESGRQRLLVQKRGALRGKFGFSAEDCRELERLALGRAPPRRRQWKFAGSFYFAITVITTIGYSHAAPGTDSGKVFCMFSALLGIPLTLVTFQSLGERLNALVQCLLLAAKRCLGLRRAARVHREPGGGRAAGVRHHPGPRGRRLHALRGLDLLPRLLLLLHHSHHHRLQRLRGAAERRGAAEEAPLRGLQLPLYPPGAHGHRRLPQPRGPAFPCRQRRWVRARCLWPQPAPPGGAREPRPLIAPRPAGSGGSASVSCHVHQMEKCARHNLGFLPPSSPGVVHEGRQSGPGPGGSPSDNPTRVGLNLKRESLASAIRAPSPGIGDM</sequence>
<evidence type="ECO:0000313" key="18">
    <source>
        <dbReference type="Proteomes" id="UP000008225"/>
    </source>
</evidence>
<evidence type="ECO:0000256" key="9">
    <source>
        <dbReference type="ARBA" id="ARBA00023065"/>
    </source>
</evidence>
<dbReference type="Proteomes" id="UP000008225">
    <property type="component" value="Chromosome 5"/>
</dbReference>
<evidence type="ECO:0000256" key="10">
    <source>
        <dbReference type="ARBA" id="ARBA00023136"/>
    </source>
</evidence>
<reference evidence="17 18" key="1">
    <citation type="submission" date="2009-03" db="EMBL/GenBank/DDBJ databases">
        <authorList>
            <person name="Warren W."/>
            <person name="Ye L."/>
            <person name="Minx P."/>
            <person name="Worley K."/>
            <person name="Gibbs R."/>
            <person name="Wilson R.K."/>
        </authorList>
    </citation>
    <scope>NUCLEOTIDE SEQUENCE [LARGE SCALE GENOMIC DNA]</scope>
</reference>
<evidence type="ECO:0000256" key="8">
    <source>
        <dbReference type="ARBA" id="ARBA00022989"/>
    </source>
</evidence>
<dbReference type="Gene3D" id="1.10.287.70">
    <property type="match status" value="1"/>
</dbReference>
<feature type="signal peptide" evidence="15">
    <location>
        <begin position="1"/>
        <end position="23"/>
    </location>
</feature>